<dbReference type="Proteomes" id="UP000315252">
    <property type="component" value="Unassembled WGS sequence"/>
</dbReference>
<evidence type="ECO:0000256" key="2">
    <source>
        <dbReference type="ARBA" id="ARBA00023015"/>
    </source>
</evidence>
<evidence type="ECO:0000256" key="3">
    <source>
        <dbReference type="ARBA" id="ARBA00023125"/>
    </source>
</evidence>
<dbReference type="InterPro" id="IPR058163">
    <property type="entry name" value="LysR-type_TF_proteobact-type"/>
</dbReference>
<evidence type="ECO:0000313" key="6">
    <source>
        <dbReference type="EMBL" id="TQV83809.1"/>
    </source>
</evidence>
<protein>
    <submittedName>
        <fullName evidence="6">LysR family transcriptional regulator</fullName>
    </submittedName>
</protein>
<dbReference type="CDD" id="cd08422">
    <property type="entry name" value="PBP2_CrgA_like"/>
    <property type="match status" value="1"/>
</dbReference>
<proteinExistence type="inferred from homology"/>
<keyword evidence="3" id="KW-0238">DNA-binding</keyword>
<dbReference type="SUPFAM" id="SSF46785">
    <property type="entry name" value="Winged helix' DNA-binding domain"/>
    <property type="match status" value="1"/>
</dbReference>
<dbReference type="SUPFAM" id="SSF53850">
    <property type="entry name" value="Periplasmic binding protein-like II"/>
    <property type="match status" value="1"/>
</dbReference>
<gene>
    <name evidence="6" type="ORF">FKG95_04310</name>
</gene>
<dbReference type="OrthoDB" id="9812435at2"/>
<dbReference type="InterPro" id="IPR005119">
    <property type="entry name" value="LysR_subst-bd"/>
</dbReference>
<dbReference type="InterPro" id="IPR036390">
    <property type="entry name" value="WH_DNA-bd_sf"/>
</dbReference>
<dbReference type="Pfam" id="PF00126">
    <property type="entry name" value="HTH_1"/>
    <property type="match status" value="1"/>
</dbReference>
<dbReference type="InterPro" id="IPR000847">
    <property type="entry name" value="LysR_HTH_N"/>
</dbReference>
<comment type="caution">
    <text evidence="6">The sequence shown here is derived from an EMBL/GenBank/DDBJ whole genome shotgun (WGS) entry which is preliminary data.</text>
</comment>
<dbReference type="EMBL" id="VHSH01000001">
    <property type="protein sequence ID" value="TQV83809.1"/>
    <property type="molecule type" value="Genomic_DNA"/>
</dbReference>
<dbReference type="AlphaFoldDB" id="A0A545U2V6"/>
<sequence>MSKPLDRLTLLESFVRISDRGSISAAARDLGLSQASASRQLKELETRLGTQLIRRTTHSLALTQSGQALLRDARELLAGWENLQERHSEGDQAVRGPLKVVAPVALGQLQLADIALDFQLRYPQISLTWELEDQPIRFAEVGCDCWIKVGPVPDDTLIVRELGRVERMLVASPGLVGARSFAKPDEVAGLPFAALTAFEGARIPLTSSRGRRHELKPRVAIATNNIFALQRAALKGVGVAVLPRWFVQKDLDEGRLLDLLPKWRAARLTINAAFLPARRQPQRLSLFLAALARGVESIPGIE</sequence>
<evidence type="ECO:0000256" key="4">
    <source>
        <dbReference type="ARBA" id="ARBA00023163"/>
    </source>
</evidence>
<dbReference type="Pfam" id="PF03466">
    <property type="entry name" value="LysR_substrate"/>
    <property type="match status" value="1"/>
</dbReference>
<evidence type="ECO:0000313" key="7">
    <source>
        <dbReference type="Proteomes" id="UP000315252"/>
    </source>
</evidence>
<dbReference type="RefSeq" id="WP_142895044.1">
    <property type="nucleotide sequence ID" value="NZ_ML660052.1"/>
</dbReference>
<dbReference type="InterPro" id="IPR036388">
    <property type="entry name" value="WH-like_DNA-bd_sf"/>
</dbReference>
<feature type="domain" description="HTH lysR-type" evidence="5">
    <location>
        <begin position="6"/>
        <end position="63"/>
    </location>
</feature>
<dbReference type="GO" id="GO:0043565">
    <property type="term" value="F:sequence-specific DNA binding"/>
    <property type="evidence" value="ECO:0007669"/>
    <property type="project" value="TreeGrafter"/>
</dbReference>
<dbReference type="GO" id="GO:0003700">
    <property type="term" value="F:DNA-binding transcription factor activity"/>
    <property type="evidence" value="ECO:0007669"/>
    <property type="project" value="InterPro"/>
</dbReference>
<dbReference type="PANTHER" id="PTHR30537:SF30">
    <property type="entry name" value="TRANSCRIPTIONAL REGULATOR-RELATED"/>
    <property type="match status" value="1"/>
</dbReference>
<dbReference type="GO" id="GO:0006351">
    <property type="term" value="P:DNA-templated transcription"/>
    <property type="evidence" value="ECO:0007669"/>
    <property type="project" value="TreeGrafter"/>
</dbReference>
<dbReference type="Gene3D" id="1.10.10.10">
    <property type="entry name" value="Winged helix-like DNA-binding domain superfamily/Winged helix DNA-binding domain"/>
    <property type="match status" value="1"/>
</dbReference>
<dbReference type="FunFam" id="1.10.10.10:FF:000001">
    <property type="entry name" value="LysR family transcriptional regulator"/>
    <property type="match status" value="1"/>
</dbReference>
<accession>A0A545U2V6</accession>
<evidence type="ECO:0000259" key="5">
    <source>
        <dbReference type="PROSITE" id="PS50931"/>
    </source>
</evidence>
<dbReference type="PROSITE" id="PS50931">
    <property type="entry name" value="HTH_LYSR"/>
    <property type="match status" value="1"/>
</dbReference>
<keyword evidence="4" id="KW-0804">Transcription</keyword>
<keyword evidence="2" id="KW-0805">Transcription regulation</keyword>
<comment type="similarity">
    <text evidence="1">Belongs to the LysR transcriptional regulatory family.</text>
</comment>
<reference evidence="6 7" key="1">
    <citation type="submission" date="2019-06" db="EMBL/GenBank/DDBJ databases">
        <title>Whole genome sequence for Rhodospirillaceae sp. R148.</title>
        <authorList>
            <person name="Wang G."/>
        </authorList>
    </citation>
    <scope>NUCLEOTIDE SEQUENCE [LARGE SCALE GENOMIC DNA]</scope>
    <source>
        <strain evidence="6 7">R148</strain>
    </source>
</reference>
<evidence type="ECO:0000256" key="1">
    <source>
        <dbReference type="ARBA" id="ARBA00009437"/>
    </source>
</evidence>
<dbReference type="Gene3D" id="3.40.190.290">
    <property type="match status" value="1"/>
</dbReference>
<name>A0A545U2V6_9PROT</name>
<dbReference type="PANTHER" id="PTHR30537">
    <property type="entry name" value="HTH-TYPE TRANSCRIPTIONAL REGULATOR"/>
    <property type="match status" value="1"/>
</dbReference>
<keyword evidence="7" id="KW-1185">Reference proteome</keyword>
<dbReference type="PRINTS" id="PR00039">
    <property type="entry name" value="HTHLYSR"/>
</dbReference>
<organism evidence="6 7">
    <name type="scientific">Denitrobaculum tricleocarpae</name>
    <dbReference type="NCBI Taxonomy" id="2591009"/>
    <lineage>
        <taxon>Bacteria</taxon>
        <taxon>Pseudomonadati</taxon>
        <taxon>Pseudomonadota</taxon>
        <taxon>Alphaproteobacteria</taxon>
        <taxon>Rhodospirillales</taxon>
        <taxon>Rhodospirillaceae</taxon>
        <taxon>Denitrobaculum</taxon>
    </lineage>
</organism>